<dbReference type="Pfam" id="PF07571">
    <property type="entry name" value="TAF6_C"/>
    <property type="match status" value="1"/>
</dbReference>
<proteinExistence type="inferred from homology"/>
<keyword evidence="4" id="KW-0804">Transcription</keyword>
<dbReference type="GO" id="GO:0046695">
    <property type="term" value="C:SLIK (SAGA-like) complex"/>
    <property type="evidence" value="ECO:0007669"/>
    <property type="project" value="InterPro"/>
</dbReference>
<dbReference type="InterPro" id="IPR037796">
    <property type="entry name" value="TAF6"/>
</dbReference>
<evidence type="ECO:0000256" key="2">
    <source>
        <dbReference type="ARBA" id="ARBA00007688"/>
    </source>
</evidence>
<keyword evidence="3" id="KW-0805">Transcription regulation</keyword>
<feature type="domain" description="TATA box binding protein associated factor (TAF) histone-like fold" evidence="6">
    <location>
        <begin position="6"/>
        <end position="51"/>
    </location>
</feature>
<dbReference type="EMBL" id="CAJPIZ010002211">
    <property type="protein sequence ID" value="CAG2104703.1"/>
    <property type="molecule type" value="Genomic_DNA"/>
</dbReference>
<evidence type="ECO:0000313" key="8">
    <source>
        <dbReference type="EMBL" id="CAD7624273.1"/>
    </source>
</evidence>
<accession>A0A7R9KJT0</accession>
<evidence type="ECO:0000259" key="7">
    <source>
        <dbReference type="Pfam" id="PF07571"/>
    </source>
</evidence>
<dbReference type="InterPro" id="IPR011442">
    <property type="entry name" value="TAF6_C"/>
</dbReference>
<evidence type="ECO:0000256" key="4">
    <source>
        <dbReference type="ARBA" id="ARBA00023163"/>
    </source>
</evidence>
<sequence>MGLDKTLTDEALLQLSSDVSYRLRQLVANAMNHMTRQKTRRLTTGHVRTALAAQHSDDVLGFDANDSPIDTVLVKEAKVFVYTDPVVDLHEEMNKMFDKTVCDIKVFKTDKRLGLDWISVDSTVTTSDGSGLDLSDEHKAYYHNVMKAILGTDEQLFIKMLRDLSSNCRLNPVLPYLLNFILNGIKRLSHDISQLKRFLNTIECLLRNASVFLATDPYLKTLIQSILKCIIEELNPVSDHWSLRDSASHLLVKVFNERFSQFVVNRLKKQTFDCLLNCLLDSSKPFGSHYGAIKAFQCLGYDIIIEHLSPILNQYFNHLLPAIDYTIKPELRREGLVVFGELLFIAELICLKTRSLIESSAETKVDFKLYTQLSDIFGDSLYARLPIDCHKIRSKFYSPKTIKSTKRPISLFETQESLQTGEQLLDAFYEAPTHTEDMRSDYPEDSNSCANSVISDIDRECVVTDVLQIKSTISDPTLGVKLTIKKLRRDEKETQMAKRISRGRQSYSEPVFESVSIKQTTIRFNISGQSISDVFEKPRQCMQYYPSQWFLLTMITPNAYCLRNKFKLRKCEQQLSLYSCDLLNVL</sequence>
<dbReference type="GO" id="GO:0051123">
    <property type="term" value="P:RNA polymerase II preinitiation complex assembly"/>
    <property type="evidence" value="ECO:0007669"/>
    <property type="project" value="TreeGrafter"/>
</dbReference>
<dbReference type="EMBL" id="OC856786">
    <property type="protein sequence ID" value="CAD7624273.1"/>
    <property type="molecule type" value="Genomic_DNA"/>
</dbReference>
<evidence type="ECO:0000256" key="1">
    <source>
        <dbReference type="ARBA" id="ARBA00004123"/>
    </source>
</evidence>
<dbReference type="GO" id="GO:0005669">
    <property type="term" value="C:transcription factor TFIID complex"/>
    <property type="evidence" value="ECO:0007669"/>
    <property type="project" value="InterPro"/>
</dbReference>
<dbReference type="GO" id="GO:0016251">
    <property type="term" value="F:RNA polymerase II general transcription initiation factor activity"/>
    <property type="evidence" value="ECO:0007669"/>
    <property type="project" value="InterPro"/>
</dbReference>
<feature type="domain" description="TAF6 C-terminal HEAT repeat" evidence="7">
    <location>
        <begin position="134"/>
        <end position="308"/>
    </location>
</feature>
<dbReference type="Gene3D" id="1.10.20.10">
    <property type="entry name" value="Histone, subunit A"/>
    <property type="match status" value="1"/>
</dbReference>
<dbReference type="GO" id="GO:0000124">
    <property type="term" value="C:SAGA complex"/>
    <property type="evidence" value="ECO:0007669"/>
    <property type="project" value="InterPro"/>
</dbReference>
<reference evidence="8" key="1">
    <citation type="submission" date="2020-11" db="EMBL/GenBank/DDBJ databases">
        <authorList>
            <person name="Tran Van P."/>
        </authorList>
    </citation>
    <scope>NUCLEOTIDE SEQUENCE</scope>
</reference>
<dbReference type="Pfam" id="PF02969">
    <property type="entry name" value="TAF"/>
    <property type="match status" value="1"/>
</dbReference>
<keyword evidence="9" id="KW-1185">Reference proteome</keyword>
<evidence type="ECO:0000259" key="6">
    <source>
        <dbReference type="Pfam" id="PF02969"/>
    </source>
</evidence>
<dbReference type="Proteomes" id="UP000759131">
    <property type="component" value="Unassembled WGS sequence"/>
</dbReference>
<dbReference type="GO" id="GO:0003713">
    <property type="term" value="F:transcription coactivator activity"/>
    <property type="evidence" value="ECO:0007669"/>
    <property type="project" value="TreeGrafter"/>
</dbReference>
<dbReference type="PANTHER" id="PTHR10221:SF22">
    <property type="entry name" value="TAF6-LIKE RNA POLYMERASE II P300_CBP-ASSOCIATED FACTOR-ASSOCIATED FACTOR 65 KDA SUBUNIT 6L"/>
    <property type="match status" value="1"/>
</dbReference>
<dbReference type="SUPFAM" id="SSF48371">
    <property type="entry name" value="ARM repeat"/>
    <property type="match status" value="1"/>
</dbReference>
<dbReference type="CDD" id="cd08050">
    <property type="entry name" value="TAF6C"/>
    <property type="match status" value="1"/>
</dbReference>
<protein>
    <recommendedName>
        <fullName evidence="10">TATA box binding protein associated factor (TAF) histone-like fold domain-containing protein</fullName>
    </recommendedName>
</protein>
<evidence type="ECO:0000313" key="9">
    <source>
        <dbReference type="Proteomes" id="UP000759131"/>
    </source>
</evidence>
<dbReference type="InterPro" id="IPR016024">
    <property type="entry name" value="ARM-type_fold"/>
</dbReference>
<evidence type="ECO:0008006" key="10">
    <source>
        <dbReference type="Google" id="ProtNLM"/>
    </source>
</evidence>
<organism evidence="8">
    <name type="scientific">Medioppia subpectinata</name>
    <dbReference type="NCBI Taxonomy" id="1979941"/>
    <lineage>
        <taxon>Eukaryota</taxon>
        <taxon>Metazoa</taxon>
        <taxon>Ecdysozoa</taxon>
        <taxon>Arthropoda</taxon>
        <taxon>Chelicerata</taxon>
        <taxon>Arachnida</taxon>
        <taxon>Acari</taxon>
        <taxon>Acariformes</taxon>
        <taxon>Sarcoptiformes</taxon>
        <taxon>Oribatida</taxon>
        <taxon>Brachypylina</taxon>
        <taxon>Oppioidea</taxon>
        <taxon>Oppiidae</taxon>
        <taxon>Medioppia</taxon>
    </lineage>
</organism>
<gene>
    <name evidence="8" type="ORF">OSB1V03_LOCUS4718</name>
</gene>
<dbReference type="InterPro" id="IPR046344">
    <property type="entry name" value="TAF6_C_sf"/>
</dbReference>
<comment type="similarity">
    <text evidence="2">Belongs to the TAF6 family.</text>
</comment>
<dbReference type="PANTHER" id="PTHR10221">
    <property type="entry name" value="TRANSCRIPTION INITIATION FACTOR TFIID SUBUNIT 6"/>
    <property type="match status" value="1"/>
</dbReference>
<dbReference type="InterPro" id="IPR009072">
    <property type="entry name" value="Histone-fold"/>
</dbReference>
<keyword evidence="5" id="KW-0539">Nucleus</keyword>
<comment type="subcellular location">
    <subcellularLocation>
        <location evidence="1">Nucleus</location>
    </subcellularLocation>
</comment>
<dbReference type="Gene3D" id="1.25.40.770">
    <property type="entry name" value="TAF6, C-terminal HEAT repeat domain"/>
    <property type="match status" value="1"/>
</dbReference>
<evidence type="ECO:0000256" key="3">
    <source>
        <dbReference type="ARBA" id="ARBA00023015"/>
    </source>
</evidence>
<dbReference type="AlphaFoldDB" id="A0A7R9KJT0"/>
<dbReference type="GO" id="GO:0046982">
    <property type="term" value="F:protein heterodimerization activity"/>
    <property type="evidence" value="ECO:0007669"/>
    <property type="project" value="InterPro"/>
</dbReference>
<name>A0A7R9KJT0_9ACAR</name>
<evidence type="ECO:0000256" key="5">
    <source>
        <dbReference type="ARBA" id="ARBA00023242"/>
    </source>
</evidence>
<dbReference type="OrthoDB" id="6621890at2759"/>
<dbReference type="InterPro" id="IPR004823">
    <property type="entry name" value="TAF_TATA-bd_Histone-like_dom"/>
</dbReference>